<sequence>MLYFACYCNFSKKVIALQCPGHRGTTFKKSEFLPVIAKCCNSNEVLIPSEHEKMQCIKWNSTIFFEPIFYNFNKTGILSSGSRYKNVNTIIGTPCSSER</sequence>
<evidence type="ECO:0000313" key="2">
    <source>
        <dbReference type="Proteomes" id="UP001627154"/>
    </source>
</evidence>
<keyword evidence="2" id="KW-1185">Reference proteome</keyword>
<dbReference type="Proteomes" id="UP001627154">
    <property type="component" value="Unassembled WGS sequence"/>
</dbReference>
<dbReference type="EMBL" id="JBJJXI010000097">
    <property type="protein sequence ID" value="KAL3393465.1"/>
    <property type="molecule type" value="Genomic_DNA"/>
</dbReference>
<organism evidence="1 2">
    <name type="scientific">Trichogramma kaykai</name>
    <dbReference type="NCBI Taxonomy" id="54128"/>
    <lineage>
        <taxon>Eukaryota</taxon>
        <taxon>Metazoa</taxon>
        <taxon>Ecdysozoa</taxon>
        <taxon>Arthropoda</taxon>
        <taxon>Hexapoda</taxon>
        <taxon>Insecta</taxon>
        <taxon>Pterygota</taxon>
        <taxon>Neoptera</taxon>
        <taxon>Endopterygota</taxon>
        <taxon>Hymenoptera</taxon>
        <taxon>Apocrita</taxon>
        <taxon>Proctotrupomorpha</taxon>
        <taxon>Chalcidoidea</taxon>
        <taxon>Trichogrammatidae</taxon>
        <taxon>Trichogramma</taxon>
    </lineage>
</organism>
<evidence type="ECO:0000313" key="1">
    <source>
        <dbReference type="EMBL" id="KAL3393465.1"/>
    </source>
</evidence>
<comment type="caution">
    <text evidence="1">The sequence shown here is derived from an EMBL/GenBank/DDBJ whole genome shotgun (WGS) entry which is preliminary data.</text>
</comment>
<accession>A0ABD2WL49</accession>
<gene>
    <name evidence="1" type="ORF">TKK_012140</name>
</gene>
<name>A0ABD2WL49_9HYME</name>
<reference evidence="1 2" key="1">
    <citation type="journal article" date="2024" name="bioRxiv">
        <title>A reference genome for Trichogramma kaykai: A tiny desert-dwelling parasitoid wasp with competing sex-ratio distorters.</title>
        <authorList>
            <person name="Culotta J."/>
            <person name="Lindsey A.R."/>
        </authorList>
    </citation>
    <scope>NUCLEOTIDE SEQUENCE [LARGE SCALE GENOMIC DNA]</scope>
    <source>
        <strain evidence="1 2">KSX58</strain>
    </source>
</reference>
<protein>
    <submittedName>
        <fullName evidence="1">Uncharacterized protein</fullName>
    </submittedName>
</protein>
<proteinExistence type="predicted"/>
<dbReference type="AlphaFoldDB" id="A0ABD2WL49"/>